<evidence type="ECO:0000259" key="2">
    <source>
        <dbReference type="Pfam" id="PF07883"/>
    </source>
</evidence>
<evidence type="ECO:0000256" key="1">
    <source>
        <dbReference type="SAM" id="SignalP"/>
    </source>
</evidence>
<protein>
    <submittedName>
        <fullName evidence="3">Cupin domain-containing protein</fullName>
    </submittedName>
</protein>
<gene>
    <name evidence="3" type="ORF">SAMN05216593_106263</name>
</gene>
<proteinExistence type="predicted"/>
<organism evidence="3 4">
    <name type="scientific">Pseudomonas asturiensis</name>
    <dbReference type="NCBI Taxonomy" id="1190415"/>
    <lineage>
        <taxon>Bacteria</taxon>
        <taxon>Pseudomonadati</taxon>
        <taxon>Pseudomonadota</taxon>
        <taxon>Gammaproteobacteria</taxon>
        <taxon>Pseudomonadales</taxon>
        <taxon>Pseudomonadaceae</taxon>
        <taxon>Pseudomonas</taxon>
    </lineage>
</organism>
<dbReference type="InterPro" id="IPR013096">
    <property type="entry name" value="Cupin_2"/>
</dbReference>
<feature type="chain" id="PRO_5012364811" evidence="1">
    <location>
        <begin position="21"/>
        <end position="139"/>
    </location>
</feature>
<dbReference type="EMBL" id="FRDA01000006">
    <property type="protein sequence ID" value="SHN05591.1"/>
    <property type="molecule type" value="Genomic_DNA"/>
</dbReference>
<dbReference type="CDD" id="cd02236">
    <property type="entry name" value="cupin_CV2614-like"/>
    <property type="match status" value="1"/>
</dbReference>
<evidence type="ECO:0000313" key="4">
    <source>
        <dbReference type="Proteomes" id="UP000183983"/>
    </source>
</evidence>
<dbReference type="Pfam" id="PF07883">
    <property type="entry name" value="Cupin_2"/>
    <property type="match status" value="1"/>
</dbReference>
<dbReference type="RefSeq" id="WP_073167470.1">
    <property type="nucleotide sequence ID" value="NZ_FRDA01000006.1"/>
</dbReference>
<dbReference type="OrthoDB" id="287220at2"/>
<dbReference type="Proteomes" id="UP000183983">
    <property type="component" value="Unassembled WGS sequence"/>
</dbReference>
<evidence type="ECO:0000313" key="3">
    <source>
        <dbReference type="EMBL" id="SHN05591.1"/>
    </source>
</evidence>
<reference evidence="3 4" key="1">
    <citation type="submission" date="2016-11" db="EMBL/GenBank/DDBJ databases">
        <authorList>
            <person name="Jaros S."/>
            <person name="Januszkiewicz K."/>
            <person name="Wedrychowicz H."/>
        </authorList>
    </citation>
    <scope>NUCLEOTIDE SEQUENCE [LARGE SCALE GENOMIC DNA]</scope>
    <source>
        <strain evidence="3 4">LMG 26898</strain>
    </source>
</reference>
<dbReference type="AlphaFoldDB" id="A0A1M7NPR8"/>
<name>A0A1M7NPR8_9PSED</name>
<dbReference type="Gene3D" id="2.60.120.10">
    <property type="entry name" value="Jelly Rolls"/>
    <property type="match status" value="1"/>
</dbReference>
<feature type="domain" description="Cupin type-2" evidence="2">
    <location>
        <begin position="61"/>
        <end position="127"/>
    </location>
</feature>
<dbReference type="InterPro" id="IPR014710">
    <property type="entry name" value="RmlC-like_jellyroll"/>
</dbReference>
<sequence length="139" mass="15168">MRIKLFVAATCLLLTGHAMADHKPQTVESRVLLKSTASWDGTPYAAYPQGQPELTILKINIPARTSLNWHTHPIPNAAYVVSGELTVEARDSGKQIFLKKGDTLAEMVGIPHRGKTGKKPVELIVFYAGTPQVPLSQQP</sequence>
<keyword evidence="1" id="KW-0732">Signal</keyword>
<feature type="signal peptide" evidence="1">
    <location>
        <begin position="1"/>
        <end position="20"/>
    </location>
</feature>
<dbReference type="InterPro" id="IPR011051">
    <property type="entry name" value="RmlC_Cupin_sf"/>
</dbReference>
<dbReference type="SUPFAM" id="SSF51182">
    <property type="entry name" value="RmlC-like cupins"/>
    <property type="match status" value="1"/>
</dbReference>
<dbReference type="STRING" id="1190415.SAMN05216593_106263"/>
<accession>A0A1M7NPR8</accession>